<keyword evidence="3" id="KW-1185">Reference proteome</keyword>
<evidence type="ECO:0000313" key="3">
    <source>
        <dbReference type="Proteomes" id="UP000054560"/>
    </source>
</evidence>
<organism evidence="2 3">
    <name type="scientific">Sphaeroforma arctica JP610</name>
    <dbReference type="NCBI Taxonomy" id="667725"/>
    <lineage>
        <taxon>Eukaryota</taxon>
        <taxon>Ichthyosporea</taxon>
        <taxon>Ichthyophonida</taxon>
        <taxon>Sphaeroforma</taxon>
    </lineage>
</organism>
<dbReference type="GeneID" id="25902936"/>
<name>A0A0L0G8Y8_9EUKA</name>
<feature type="region of interest" description="Disordered" evidence="1">
    <location>
        <begin position="185"/>
        <end position="205"/>
    </location>
</feature>
<dbReference type="Proteomes" id="UP000054560">
    <property type="component" value="Unassembled WGS sequence"/>
</dbReference>
<feature type="compositionally biased region" description="Basic and acidic residues" evidence="1">
    <location>
        <begin position="10"/>
        <end position="26"/>
    </location>
</feature>
<accession>A0A0L0G8Y8</accession>
<feature type="region of interest" description="Disordered" evidence="1">
    <location>
        <begin position="1"/>
        <end position="27"/>
    </location>
</feature>
<reference evidence="2 3" key="1">
    <citation type="submission" date="2011-02" db="EMBL/GenBank/DDBJ databases">
        <title>The Genome Sequence of Sphaeroforma arctica JP610.</title>
        <authorList>
            <consortium name="The Broad Institute Genome Sequencing Platform"/>
            <person name="Russ C."/>
            <person name="Cuomo C."/>
            <person name="Young S.K."/>
            <person name="Zeng Q."/>
            <person name="Gargeya S."/>
            <person name="Alvarado L."/>
            <person name="Berlin A."/>
            <person name="Chapman S.B."/>
            <person name="Chen Z."/>
            <person name="Freedman E."/>
            <person name="Gellesch M."/>
            <person name="Goldberg J."/>
            <person name="Griggs A."/>
            <person name="Gujja S."/>
            <person name="Heilman E."/>
            <person name="Heiman D."/>
            <person name="Howarth C."/>
            <person name="Mehta T."/>
            <person name="Neiman D."/>
            <person name="Pearson M."/>
            <person name="Roberts A."/>
            <person name="Saif S."/>
            <person name="Shea T."/>
            <person name="Shenoy N."/>
            <person name="Sisk P."/>
            <person name="Stolte C."/>
            <person name="Sykes S."/>
            <person name="White J."/>
            <person name="Yandava C."/>
            <person name="Burger G."/>
            <person name="Gray M.W."/>
            <person name="Holland P.W.H."/>
            <person name="King N."/>
            <person name="Lang F.B.F."/>
            <person name="Roger A.J."/>
            <person name="Ruiz-Trillo I."/>
            <person name="Haas B."/>
            <person name="Nusbaum C."/>
            <person name="Birren B."/>
        </authorList>
    </citation>
    <scope>NUCLEOTIDE SEQUENCE [LARGE SCALE GENOMIC DNA]</scope>
    <source>
        <strain evidence="2 3">JP610</strain>
    </source>
</reference>
<proteinExistence type="predicted"/>
<sequence length="257" mass="29062">MNDGATTDKAAADKAAHDKAAADKGRSLSCPSLLKEEIATSHKRYADLNNRYDLQASQIQLLATNQVSTTTPKTKEEMKRELCECQPRNPNKFKEKTKSDLVTFEAIANDSHYQWHLCELQHGRPLKCSQIDNYKDHTRLSQVNSDKLAGSVGTSTFNHNSAYCMQCKCEGSYCIGYTQISTTTLNRRGDRNQDRNGRNTNGANDRISIPNIEKCNLWNLGVCKRYPYRYRHECNIHDCETPTNATSMTAKLQRAQC</sequence>
<protein>
    <submittedName>
        <fullName evidence="2">Uncharacterized protein</fullName>
    </submittedName>
</protein>
<evidence type="ECO:0000313" key="2">
    <source>
        <dbReference type="EMBL" id="KNC85374.1"/>
    </source>
</evidence>
<feature type="compositionally biased region" description="Basic and acidic residues" evidence="1">
    <location>
        <begin position="187"/>
        <end position="197"/>
    </location>
</feature>
<evidence type="ECO:0000256" key="1">
    <source>
        <dbReference type="SAM" id="MobiDB-lite"/>
    </source>
</evidence>
<dbReference type="AlphaFoldDB" id="A0A0L0G8Y8"/>
<dbReference type="RefSeq" id="XP_014159276.1">
    <property type="nucleotide sequence ID" value="XM_014303801.1"/>
</dbReference>
<dbReference type="EMBL" id="KQ241705">
    <property type="protein sequence ID" value="KNC85374.1"/>
    <property type="molecule type" value="Genomic_DNA"/>
</dbReference>
<gene>
    <name evidence="2" type="ORF">SARC_02432</name>
</gene>